<dbReference type="Proteomes" id="UP000077552">
    <property type="component" value="Unassembled WGS sequence"/>
</dbReference>
<evidence type="ECO:0000313" key="3">
    <source>
        <dbReference type="Proteomes" id="UP000077552"/>
    </source>
</evidence>
<gene>
    <name evidence="2" type="ORF">A7A78_08805</name>
</gene>
<evidence type="ECO:0000313" key="2">
    <source>
        <dbReference type="EMBL" id="OAD92325.1"/>
    </source>
</evidence>
<dbReference type="RefSeq" id="WP_068760977.1">
    <property type="nucleotide sequence ID" value="NZ_LXIE01000002.1"/>
</dbReference>
<proteinExistence type="predicted"/>
<dbReference type="STRING" id="1385699.A7A78_08805"/>
<dbReference type="OrthoDB" id="1075024at2"/>
<keyword evidence="1" id="KW-0732">Signal</keyword>
<reference evidence="2 3" key="1">
    <citation type="submission" date="2016-05" db="EMBL/GenBank/DDBJ databases">
        <title>Genome sequencing of Vitellibacter soesokkakensis RSSK-12.</title>
        <authorList>
            <person name="Thevarajoo S."/>
            <person name="Selvaratnam C."/>
            <person name="Goh K.M."/>
            <person name="Chan K.-G."/>
            <person name="Chong C.S."/>
        </authorList>
    </citation>
    <scope>NUCLEOTIDE SEQUENCE [LARGE SCALE GENOMIC DNA]</scope>
    <source>
        <strain evidence="2 3">RSSK-12</strain>
    </source>
</reference>
<comment type="caution">
    <text evidence="2">The sequence shown here is derived from an EMBL/GenBank/DDBJ whole genome shotgun (WGS) entry which is preliminary data.</text>
</comment>
<accession>A0A1A9LIJ3</accession>
<sequence>MKRLILTLLLIVSSLAFSQNKKTEKILNEGKLLYRLEKGSWYGTDDMLARFKTKRDSVGGYLSYETADKNINTIFFSRFDNDRILIRYAFDSMPKPQPIKIDTINQKATELEKNLIKIRQDAKERAFSEKDTFFSFYENTLYNFIPVITDKERNVFILTGTNALKAVLIGNDYKLSYNRKFEFERKEKIHNSILQFPFASEEEDEEKTITTFHSHVITEYISSTDICTLLLYKDFVDWNQHIVISEKEVSIFDLEKESLFTMKREAWEKIYDQEKEKD</sequence>
<dbReference type="EMBL" id="LXIE01000002">
    <property type="protein sequence ID" value="OAD92325.1"/>
    <property type="molecule type" value="Genomic_DNA"/>
</dbReference>
<organism evidence="2 3">
    <name type="scientific">Aequorivita soesokkakensis</name>
    <dbReference type="NCBI Taxonomy" id="1385699"/>
    <lineage>
        <taxon>Bacteria</taxon>
        <taxon>Pseudomonadati</taxon>
        <taxon>Bacteroidota</taxon>
        <taxon>Flavobacteriia</taxon>
        <taxon>Flavobacteriales</taxon>
        <taxon>Flavobacteriaceae</taxon>
        <taxon>Aequorivita</taxon>
    </lineage>
</organism>
<keyword evidence="3" id="KW-1185">Reference proteome</keyword>
<evidence type="ECO:0000256" key="1">
    <source>
        <dbReference type="SAM" id="SignalP"/>
    </source>
</evidence>
<name>A0A1A9LIJ3_9FLAO</name>
<protein>
    <submittedName>
        <fullName evidence="2">Uncharacterized protein</fullName>
    </submittedName>
</protein>
<feature type="chain" id="PRO_5008392334" evidence="1">
    <location>
        <begin position="19"/>
        <end position="278"/>
    </location>
</feature>
<dbReference type="AlphaFoldDB" id="A0A1A9LIJ3"/>
<feature type="signal peptide" evidence="1">
    <location>
        <begin position="1"/>
        <end position="18"/>
    </location>
</feature>